<dbReference type="Proteomes" id="UP001161422">
    <property type="component" value="Unassembled WGS sequence"/>
</dbReference>
<dbReference type="RefSeq" id="WP_095506023.1">
    <property type="nucleotide sequence ID" value="NZ_BSNC01000001.1"/>
</dbReference>
<protein>
    <recommendedName>
        <fullName evidence="3">DUF1643 domain-containing protein</fullName>
    </recommendedName>
</protein>
<dbReference type="EMBL" id="BSNC01000001">
    <property type="protein sequence ID" value="GLP95136.1"/>
    <property type="molecule type" value="Genomic_DNA"/>
</dbReference>
<sequence>MKKDAVLSDCRRYRFALWRIWEPQKPLVMFIGLNPSTANESQDDPTLIRCINYAKAWGYGGVCTANLFAYRATDPKAMLAASDPVGVGNDAWLQKLAAQAQMIVAAWGNHGAHLNRSQTVRALLPQLHCLSLNRSGEPAHPLYQKANLQPLLWRC</sequence>
<reference evidence="1" key="1">
    <citation type="journal article" date="2014" name="Int. J. Syst. Evol. Microbiol.">
        <title>Complete genome sequence of Corynebacterium casei LMG S-19264T (=DSM 44701T), isolated from a smear-ripened cheese.</title>
        <authorList>
            <consortium name="US DOE Joint Genome Institute (JGI-PGF)"/>
            <person name="Walter F."/>
            <person name="Albersmeier A."/>
            <person name="Kalinowski J."/>
            <person name="Ruckert C."/>
        </authorList>
    </citation>
    <scope>NUCLEOTIDE SEQUENCE</scope>
    <source>
        <strain evidence="1">NBRC 101628</strain>
    </source>
</reference>
<organism evidence="1 2">
    <name type="scientific">Paraferrimonas sedimenticola</name>
    <dbReference type="NCBI Taxonomy" id="375674"/>
    <lineage>
        <taxon>Bacteria</taxon>
        <taxon>Pseudomonadati</taxon>
        <taxon>Pseudomonadota</taxon>
        <taxon>Gammaproteobacteria</taxon>
        <taxon>Alteromonadales</taxon>
        <taxon>Ferrimonadaceae</taxon>
        <taxon>Paraferrimonas</taxon>
    </lineage>
</organism>
<keyword evidence="2" id="KW-1185">Reference proteome</keyword>
<evidence type="ECO:0000313" key="1">
    <source>
        <dbReference type="EMBL" id="GLP95136.1"/>
    </source>
</evidence>
<evidence type="ECO:0000313" key="2">
    <source>
        <dbReference type="Proteomes" id="UP001161422"/>
    </source>
</evidence>
<gene>
    <name evidence="1" type="ORF">GCM10007895_04420</name>
</gene>
<proteinExistence type="predicted"/>
<accession>A0AA37RTS3</accession>
<comment type="caution">
    <text evidence="1">The sequence shown here is derived from an EMBL/GenBank/DDBJ whole genome shotgun (WGS) entry which is preliminary data.</text>
</comment>
<dbReference type="Pfam" id="PF07799">
    <property type="entry name" value="DUF1643"/>
    <property type="match status" value="1"/>
</dbReference>
<evidence type="ECO:0008006" key="3">
    <source>
        <dbReference type="Google" id="ProtNLM"/>
    </source>
</evidence>
<reference evidence="1" key="2">
    <citation type="submission" date="2023-01" db="EMBL/GenBank/DDBJ databases">
        <title>Draft genome sequence of Paraferrimonas sedimenticola strain NBRC 101628.</title>
        <authorList>
            <person name="Sun Q."/>
            <person name="Mori K."/>
        </authorList>
    </citation>
    <scope>NUCLEOTIDE SEQUENCE</scope>
    <source>
        <strain evidence="1">NBRC 101628</strain>
    </source>
</reference>
<name>A0AA37RTS3_9GAMM</name>
<dbReference type="AlphaFoldDB" id="A0AA37RTS3"/>
<dbReference type="InterPro" id="IPR012441">
    <property type="entry name" value="DUF1643"/>
</dbReference>